<dbReference type="InterPro" id="IPR009057">
    <property type="entry name" value="Homeodomain-like_sf"/>
</dbReference>
<evidence type="ECO:0000256" key="1">
    <source>
        <dbReference type="ARBA" id="ARBA00023125"/>
    </source>
</evidence>
<proteinExistence type="predicted"/>
<dbReference type="PANTHER" id="PTHR30055:SF148">
    <property type="entry name" value="TETR-FAMILY TRANSCRIPTIONAL REGULATOR"/>
    <property type="match status" value="1"/>
</dbReference>
<dbReference type="AlphaFoldDB" id="A0A2S9I9R8"/>
<dbReference type="InterPro" id="IPR001647">
    <property type="entry name" value="HTH_TetR"/>
</dbReference>
<evidence type="ECO:0000256" key="2">
    <source>
        <dbReference type="PROSITE-ProRule" id="PRU00335"/>
    </source>
</evidence>
<gene>
    <name evidence="5" type="ORF">CQW29_15335</name>
</gene>
<dbReference type="Proteomes" id="UP000239181">
    <property type="component" value="Unassembled WGS sequence"/>
</dbReference>
<dbReference type="SUPFAM" id="SSF48498">
    <property type="entry name" value="Tetracyclin repressor-like, C-terminal domain"/>
    <property type="match status" value="1"/>
</dbReference>
<dbReference type="OrthoDB" id="9809772at2"/>
<dbReference type="InterPro" id="IPR041479">
    <property type="entry name" value="TetR_CgmR_C"/>
</dbReference>
<dbReference type="GO" id="GO:0000976">
    <property type="term" value="F:transcription cis-regulatory region binding"/>
    <property type="evidence" value="ECO:0007669"/>
    <property type="project" value="TreeGrafter"/>
</dbReference>
<dbReference type="Pfam" id="PF17937">
    <property type="entry name" value="TetR_C_28"/>
    <property type="match status" value="1"/>
</dbReference>
<sequence>MKQLIESDIPQNTGSDKTAYNRKKQPEQVRNALIESAAALAVSRGLNGITVQAVAQAAGVTKGGFFHHFPHKQALLDAMFDAFLAESEREIDRLIAEDSQESGCFSRAYVIVAFNEIQQGLNSMRVPLSLSMMASPALCQRWSAWLKGRLERHRRTDSLPLHQMVRLAADGAWLAQSLVRGDTIRDMQVLRDDLLALIRENDKE</sequence>
<evidence type="ECO:0000256" key="3">
    <source>
        <dbReference type="SAM" id="MobiDB-lite"/>
    </source>
</evidence>
<feature type="region of interest" description="Disordered" evidence="3">
    <location>
        <begin position="1"/>
        <end position="24"/>
    </location>
</feature>
<name>A0A2S9I9R8_9GAMM</name>
<dbReference type="EMBL" id="PDET01000010">
    <property type="protein sequence ID" value="PRD14539.1"/>
    <property type="molecule type" value="Genomic_DNA"/>
</dbReference>
<reference evidence="5 6" key="1">
    <citation type="submission" date="2017-10" db="EMBL/GenBank/DDBJ databases">
        <title>Draft genome of two endophytic bacteria isolated from 'guarana' Paullinia cupana (Mart.) Ducke.</title>
        <authorList>
            <person name="Siqueira K.A."/>
            <person name="Liotti R.G."/>
            <person name="Mendes T.A."/>
            <person name="Soares M.A."/>
        </authorList>
    </citation>
    <scope>NUCLEOTIDE SEQUENCE [LARGE SCALE GENOMIC DNA]</scope>
    <source>
        <strain evidence="5 6">342</strain>
    </source>
</reference>
<dbReference type="GO" id="GO:0003700">
    <property type="term" value="F:DNA-binding transcription factor activity"/>
    <property type="evidence" value="ECO:0007669"/>
    <property type="project" value="TreeGrafter"/>
</dbReference>
<dbReference type="InterPro" id="IPR036271">
    <property type="entry name" value="Tet_transcr_reg_TetR-rel_C_sf"/>
</dbReference>
<feature type="domain" description="HTH tetR-type" evidence="4">
    <location>
        <begin position="27"/>
        <end position="87"/>
    </location>
</feature>
<dbReference type="PROSITE" id="PS50977">
    <property type="entry name" value="HTH_TETR_2"/>
    <property type="match status" value="1"/>
</dbReference>
<feature type="DNA-binding region" description="H-T-H motif" evidence="2">
    <location>
        <begin position="50"/>
        <end position="69"/>
    </location>
</feature>
<keyword evidence="1 2" id="KW-0238">DNA-binding</keyword>
<evidence type="ECO:0000313" key="5">
    <source>
        <dbReference type="EMBL" id="PRD14539.1"/>
    </source>
</evidence>
<dbReference type="InterPro" id="IPR050109">
    <property type="entry name" value="HTH-type_TetR-like_transc_reg"/>
</dbReference>
<evidence type="ECO:0000313" key="6">
    <source>
        <dbReference type="Proteomes" id="UP000239181"/>
    </source>
</evidence>
<dbReference type="SUPFAM" id="SSF46689">
    <property type="entry name" value="Homeodomain-like"/>
    <property type="match status" value="1"/>
</dbReference>
<protein>
    <submittedName>
        <fullName evidence="5">TetR family transcriptional regulator</fullName>
    </submittedName>
</protein>
<dbReference type="RefSeq" id="WP_105593603.1">
    <property type="nucleotide sequence ID" value="NZ_PDET01000010.1"/>
</dbReference>
<accession>A0A2S9I9R8</accession>
<keyword evidence="6" id="KW-1185">Reference proteome</keyword>
<dbReference type="PRINTS" id="PR00455">
    <property type="entry name" value="HTHTETR"/>
</dbReference>
<organism evidence="5 6">
    <name type="scientific">Pantoea coffeiphila</name>
    <dbReference type="NCBI Taxonomy" id="1465635"/>
    <lineage>
        <taxon>Bacteria</taxon>
        <taxon>Pseudomonadati</taxon>
        <taxon>Pseudomonadota</taxon>
        <taxon>Gammaproteobacteria</taxon>
        <taxon>Enterobacterales</taxon>
        <taxon>Erwiniaceae</taxon>
        <taxon>Pantoea</taxon>
    </lineage>
</organism>
<dbReference type="PANTHER" id="PTHR30055">
    <property type="entry name" value="HTH-TYPE TRANSCRIPTIONAL REGULATOR RUTR"/>
    <property type="match status" value="1"/>
</dbReference>
<feature type="compositionally biased region" description="Polar residues" evidence="3">
    <location>
        <begin position="9"/>
        <end position="18"/>
    </location>
</feature>
<comment type="caution">
    <text evidence="5">The sequence shown here is derived from an EMBL/GenBank/DDBJ whole genome shotgun (WGS) entry which is preliminary data.</text>
</comment>
<dbReference type="Pfam" id="PF00440">
    <property type="entry name" value="TetR_N"/>
    <property type="match status" value="1"/>
</dbReference>
<evidence type="ECO:0000259" key="4">
    <source>
        <dbReference type="PROSITE" id="PS50977"/>
    </source>
</evidence>
<dbReference type="Gene3D" id="1.10.357.10">
    <property type="entry name" value="Tetracycline Repressor, domain 2"/>
    <property type="match status" value="1"/>
</dbReference>